<evidence type="ECO:0000313" key="7">
    <source>
        <dbReference type="EMBL" id="GLR17688.1"/>
    </source>
</evidence>
<feature type="transmembrane region" description="Helical" evidence="5">
    <location>
        <begin position="169"/>
        <end position="193"/>
    </location>
</feature>
<dbReference type="PROSITE" id="PS50801">
    <property type="entry name" value="STAS"/>
    <property type="match status" value="1"/>
</dbReference>
<feature type="transmembrane region" description="Helical" evidence="5">
    <location>
        <begin position="205"/>
        <end position="228"/>
    </location>
</feature>
<evidence type="ECO:0000256" key="3">
    <source>
        <dbReference type="ARBA" id="ARBA00022989"/>
    </source>
</evidence>
<accession>A0AA37ST45</accession>
<evidence type="ECO:0000256" key="2">
    <source>
        <dbReference type="ARBA" id="ARBA00022692"/>
    </source>
</evidence>
<dbReference type="NCBIfam" id="TIGR00815">
    <property type="entry name" value="sulP"/>
    <property type="match status" value="1"/>
</dbReference>
<dbReference type="Proteomes" id="UP001156666">
    <property type="component" value="Unassembled WGS sequence"/>
</dbReference>
<dbReference type="PROSITE" id="PS01130">
    <property type="entry name" value="SLC26A"/>
    <property type="match status" value="1"/>
</dbReference>
<reference evidence="7" key="2">
    <citation type="submission" date="2023-01" db="EMBL/GenBank/DDBJ databases">
        <title>Draft genome sequence of Portibacter lacus strain NBRC 108769.</title>
        <authorList>
            <person name="Sun Q."/>
            <person name="Mori K."/>
        </authorList>
    </citation>
    <scope>NUCLEOTIDE SEQUENCE</scope>
    <source>
        <strain evidence="7">NBRC 108769</strain>
    </source>
</reference>
<dbReference type="PANTHER" id="PTHR11814">
    <property type="entry name" value="SULFATE TRANSPORTER"/>
    <property type="match status" value="1"/>
</dbReference>
<dbReference type="Pfam" id="PF00916">
    <property type="entry name" value="Sulfate_transp"/>
    <property type="match status" value="1"/>
</dbReference>
<dbReference type="AlphaFoldDB" id="A0AA37ST45"/>
<feature type="transmembrane region" description="Helical" evidence="5">
    <location>
        <begin position="319"/>
        <end position="341"/>
    </location>
</feature>
<evidence type="ECO:0000256" key="4">
    <source>
        <dbReference type="ARBA" id="ARBA00023136"/>
    </source>
</evidence>
<dbReference type="EMBL" id="BSOH01000014">
    <property type="protein sequence ID" value="GLR17688.1"/>
    <property type="molecule type" value="Genomic_DNA"/>
</dbReference>
<dbReference type="Gene3D" id="3.30.750.24">
    <property type="entry name" value="STAS domain"/>
    <property type="match status" value="1"/>
</dbReference>
<organism evidence="7 8">
    <name type="scientific">Portibacter lacus</name>
    <dbReference type="NCBI Taxonomy" id="1099794"/>
    <lineage>
        <taxon>Bacteria</taxon>
        <taxon>Pseudomonadati</taxon>
        <taxon>Bacteroidota</taxon>
        <taxon>Saprospiria</taxon>
        <taxon>Saprospirales</taxon>
        <taxon>Haliscomenobacteraceae</taxon>
        <taxon>Portibacter</taxon>
    </lineage>
</organism>
<comment type="caution">
    <text evidence="7">The sequence shown here is derived from an EMBL/GenBank/DDBJ whole genome shotgun (WGS) entry which is preliminary data.</text>
</comment>
<name>A0AA37ST45_9BACT</name>
<feature type="transmembrane region" description="Helical" evidence="5">
    <location>
        <begin position="72"/>
        <end position="92"/>
    </location>
</feature>
<dbReference type="GO" id="GO:0016020">
    <property type="term" value="C:membrane"/>
    <property type="evidence" value="ECO:0007669"/>
    <property type="project" value="UniProtKB-SubCell"/>
</dbReference>
<dbReference type="CDD" id="cd07042">
    <property type="entry name" value="STAS_SulP_like_sulfate_transporter"/>
    <property type="match status" value="1"/>
</dbReference>
<evidence type="ECO:0000313" key="8">
    <source>
        <dbReference type="Proteomes" id="UP001156666"/>
    </source>
</evidence>
<sequence>MKKYFPFLDWIKTYSKAQFGGDLSAGLTVGVMLIPQGMAYSMLAGLPPIYGLYASTIPLIVYALLGTSRQLAVGPVAMVALLISSGVGALAPLGSTEFIALAILLALMVGVIQFSMGAFRLGFLVNFLSHPVIAGFTSAAAIIIGFSQVKHLLGLSIPRGKVHDTIFNIFQNISDINLPTLVIGVGAVILLLLSKKISKRLPGPLIVVLIGMGIVYFMGLDAAGVKIIKDVPGGLPSFGIPNINGKSMIALLPIALTISFVGFMESIAVAKAIQSKHKNYEIDANQELIGLGLSNILGSFFKAFPVTGGFSRTAVNDQAGAKTGVASIISAVLIIITLLFLTEYFYYLPNAVLGAIIVVAVFGLIDFAEAKHLWKHDKKDFAVFMVTAIATLSLGIEEGILVGVVLSLGILIYKVSYPHMAELGQVPGSDEFRNLERFDHLEITDDILIVRFDAQLYFANASSLIEYVEAKIQERPKIKHVIFDFSAVTGIDSSAIHSLKDLVENLHRQERALTLSNVRGPVRDILYRNNMMDSDHAMRFYLSNQDAIKDIKHNAGNEYEQYVSQSNHGKKK</sequence>
<evidence type="ECO:0000259" key="6">
    <source>
        <dbReference type="PROSITE" id="PS50801"/>
    </source>
</evidence>
<evidence type="ECO:0000256" key="5">
    <source>
        <dbReference type="SAM" id="Phobius"/>
    </source>
</evidence>
<keyword evidence="3 5" id="KW-1133">Transmembrane helix</keyword>
<dbReference type="RefSeq" id="WP_235291357.1">
    <property type="nucleotide sequence ID" value="NZ_BSOH01000014.1"/>
</dbReference>
<feature type="transmembrane region" description="Helical" evidence="5">
    <location>
        <begin position="248"/>
        <end position="270"/>
    </location>
</feature>
<evidence type="ECO:0000256" key="1">
    <source>
        <dbReference type="ARBA" id="ARBA00004141"/>
    </source>
</evidence>
<dbReference type="GO" id="GO:0008271">
    <property type="term" value="F:secondary active sulfate transmembrane transporter activity"/>
    <property type="evidence" value="ECO:0007669"/>
    <property type="project" value="InterPro"/>
</dbReference>
<keyword evidence="8" id="KW-1185">Reference proteome</keyword>
<dbReference type="InterPro" id="IPR036513">
    <property type="entry name" value="STAS_dom_sf"/>
</dbReference>
<dbReference type="SUPFAM" id="SSF52091">
    <property type="entry name" value="SpoIIaa-like"/>
    <property type="match status" value="1"/>
</dbReference>
<protein>
    <submittedName>
        <fullName evidence="7">Sodium-independent anion transporter</fullName>
    </submittedName>
</protein>
<keyword evidence="4 5" id="KW-0472">Membrane</keyword>
<feature type="transmembrane region" description="Helical" evidence="5">
    <location>
        <begin position="347"/>
        <end position="368"/>
    </location>
</feature>
<reference evidence="7" key="1">
    <citation type="journal article" date="2014" name="Int. J. Syst. Evol. Microbiol.">
        <title>Complete genome sequence of Corynebacterium casei LMG S-19264T (=DSM 44701T), isolated from a smear-ripened cheese.</title>
        <authorList>
            <consortium name="US DOE Joint Genome Institute (JGI-PGF)"/>
            <person name="Walter F."/>
            <person name="Albersmeier A."/>
            <person name="Kalinowski J."/>
            <person name="Ruckert C."/>
        </authorList>
    </citation>
    <scope>NUCLEOTIDE SEQUENCE</scope>
    <source>
        <strain evidence="7">NBRC 108769</strain>
    </source>
</reference>
<feature type="transmembrane region" description="Helical" evidence="5">
    <location>
        <begin position="131"/>
        <end position="149"/>
    </location>
</feature>
<proteinExistence type="predicted"/>
<feature type="transmembrane region" description="Helical" evidence="5">
    <location>
        <begin position="98"/>
        <end position="119"/>
    </location>
</feature>
<gene>
    <name evidence="7" type="ORF">GCM10007940_23030</name>
</gene>
<dbReference type="InterPro" id="IPR002645">
    <property type="entry name" value="STAS_dom"/>
</dbReference>
<feature type="transmembrane region" description="Helical" evidence="5">
    <location>
        <begin position="49"/>
        <end position="65"/>
    </location>
</feature>
<dbReference type="InterPro" id="IPR001902">
    <property type="entry name" value="SLC26A/SulP_fam"/>
</dbReference>
<keyword evidence="2 5" id="KW-0812">Transmembrane</keyword>
<dbReference type="Pfam" id="PF01740">
    <property type="entry name" value="STAS"/>
    <property type="match status" value="1"/>
</dbReference>
<dbReference type="InterPro" id="IPR011547">
    <property type="entry name" value="SLC26A/SulP_dom"/>
</dbReference>
<dbReference type="InterPro" id="IPR018045">
    <property type="entry name" value="S04_transporter_CS"/>
</dbReference>
<comment type="subcellular location">
    <subcellularLocation>
        <location evidence="1">Membrane</location>
        <topology evidence="1">Multi-pass membrane protein</topology>
    </subcellularLocation>
</comment>
<feature type="transmembrane region" description="Helical" evidence="5">
    <location>
        <begin position="380"/>
        <end position="413"/>
    </location>
</feature>
<feature type="domain" description="STAS" evidence="6">
    <location>
        <begin position="437"/>
        <end position="551"/>
    </location>
</feature>